<dbReference type="GO" id="GO:0008270">
    <property type="term" value="F:zinc ion binding"/>
    <property type="evidence" value="ECO:0007669"/>
    <property type="project" value="UniProtKB-KW"/>
</dbReference>
<evidence type="ECO:0000313" key="13">
    <source>
        <dbReference type="Proteomes" id="UP001346149"/>
    </source>
</evidence>
<keyword evidence="6" id="KW-0805">Transcription regulation</keyword>
<evidence type="ECO:0000313" key="12">
    <source>
        <dbReference type="EMBL" id="KAK4783082.1"/>
    </source>
</evidence>
<accession>A0AAN7LP22</accession>
<dbReference type="PANTHER" id="PTHR26374">
    <property type="entry name" value="ZINC FINGER PROTEIN ZAT5"/>
    <property type="match status" value="1"/>
</dbReference>
<dbReference type="Proteomes" id="UP001346149">
    <property type="component" value="Unassembled WGS sequence"/>
</dbReference>
<keyword evidence="5" id="KW-0862">Zinc</keyword>
<dbReference type="GO" id="GO:0005634">
    <property type="term" value="C:nucleus"/>
    <property type="evidence" value="ECO:0007669"/>
    <property type="project" value="UniProtKB-SubCell"/>
</dbReference>
<comment type="caution">
    <text evidence="12">The sequence shown here is derived from an EMBL/GenBank/DDBJ whole genome shotgun (WGS) entry which is preliminary data.</text>
</comment>
<dbReference type="Pfam" id="PF13912">
    <property type="entry name" value="zf-C2H2_6"/>
    <property type="match status" value="2"/>
</dbReference>
<evidence type="ECO:0000256" key="2">
    <source>
        <dbReference type="ARBA" id="ARBA00022723"/>
    </source>
</evidence>
<dbReference type="Gene3D" id="3.30.160.60">
    <property type="entry name" value="Classic Zinc Finger"/>
    <property type="match status" value="2"/>
</dbReference>
<keyword evidence="13" id="KW-1185">Reference proteome</keyword>
<dbReference type="PROSITE" id="PS00028">
    <property type="entry name" value="ZINC_FINGER_C2H2_1"/>
    <property type="match status" value="2"/>
</dbReference>
<evidence type="ECO:0000256" key="5">
    <source>
        <dbReference type="ARBA" id="ARBA00022833"/>
    </source>
</evidence>
<gene>
    <name evidence="12" type="ORF">SAY86_007456</name>
</gene>
<evidence type="ECO:0000256" key="8">
    <source>
        <dbReference type="ARBA" id="ARBA00023242"/>
    </source>
</evidence>
<dbReference type="InterPro" id="IPR036236">
    <property type="entry name" value="Znf_C2H2_sf"/>
</dbReference>
<reference evidence="12 13" key="1">
    <citation type="journal article" date="2023" name="Hortic Res">
        <title>Pangenome of water caltrop reveals structural variations and asymmetric subgenome divergence after allopolyploidization.</title>
        <authorList>
            <person name="Zhang X."/>
            <person name="Chen Y."/>
            <person name="Wang L."/>
            <person name="Yuan Y."/>
            <person name="Fang M."/>
            <person name="Shi L."/>
            <person name="Lu R."/>
            <person name="Comes H.P."/>
            <person name="Ma Y."/>
            <person name="Chen Y."/>
            <person name="Huang G."/>
            <person name="Zhou Y."/>
            <person name="Zheng Z."/>
            <person name="Qiu Y."/>
        </authorList>
    </citation>
    <scope>NUCLEOTIDE SEQUENCE [LARGE SCALE GENOMIC DNA]</scope>
    <source>
        <strain evidence="12">F231</strain>
    </source>
</reference>
<comment type="subcellular location">
    <subcellularLocation>
        <location evidence="1">Nucleus</location>
    </subcellularLocation>
</comment>
<protein>
    <recommendedName>
        <fullName evidence="11">C2H2-type domain-containing protein</fullName>
    </recommendedName>
</protein>
<dbReference type="InterPro" id="IPR013087">
    <property type="entry name" value="Znf_C2H2_type"/>
</dbReference>
<keyword evidence="4 9" id="KW-0863">Zinc-finger</keyword>
<dbReference type="PANTHER" id="PTHR26374:SF456">
    <property type="entry name" value="ZINC FINGER PROTEIN ZAT5-LIKE"/>
    <property type="match status" value="1"/>
</dbReference>
<dbReference type="AlphaFoldDB" id="A0AAN7LP22"/>
<dbReference type="PROSITE" id="PS50157">
    <property type="entry name" value="ZINC_FINGER_C2H2_2"/>
    <property type="match status" value="2"/>
</dbReference>
<evidence type="ECO:0000256" key="9">
    <source>
        <dbReference type="PROSITE-ProRule" id="PRU00042"/>
    </source>
</evidence>
<feature type="domain" description="C2H2-type" evidence="11">
    <location>
        <begin position="238"/>
        <end position="260"/>
    </location>
</feature>
<dbReference type="EMBL" id="JAXQNO010000015">
    <property type="protein sequence ID" value="KAK4783082.1"/>
    <property type="molecule type" value="Genomic_DNA"/>
</dbReference>
<keyword evidence="7" id="KW-0804">Transcription</keyword>
<evidence type="ECO:0000256" key="1">
    <source>
        <dbReference type="ARBA" id="ARBA00004123"/>
    </source>
</evidence>
<dbReference type="SUPFAM" id="SSF57667">
    <property type="entry name" value="beta-beta-alpha zinc fingers"/>
    <property type="match status" value="2"/>
</dbReference>
<organism evidence="12 13">
    <name type="scientific">Trapa natans</name>
    <name type="common">Water chestnut</name>
    <dbReference type="NCBI Taxonomy" id="22666"/>
    <lineage>
        <taxon>Eukaryota</taxon>
        <taxon>Viridiplantae</taxon>
        <taxon>Streptophyta</taxon>
        <taxon>Embryophyta</taxon>
        <taxon>Tracheophyta</taxon>
        <taxon>Spermatophyta</taxon>
        <taxon>Magnoliopsida</taxon>
        <taxon>eudicotyledons</taxon>
        <taxon>Gunneridae</taxon>
        <taxon>Pentapetalae</taxon>
        <taxon>rosids</taxon>
        <taxon>malvids</taxon>
        <taxon>Myrtales</taxon>
        <taxon>Lythraceae</taxon>
        <taxon>Trapa</taxon>
    </lineage>
</organism>
<proteinExistence type="predicted"/>
<evidence type="ECO:0000256" key="3">
    <source>
        <dbReference type="ARBA" id="ARBA00022737"/>
    </source>
</evidence>
<evidence type="ECO:0000256" key="4">
    <source>
        <dbReference type="ARBA" id="ARBA00022771"/>
    </source>
</evidence>
<sequence>MEPQEHTFNFKFAALPDAGLSLPPKRKRTKRLQRFYQSPFTFPVTRSISEERASISKAGSLSPAGSSDVTQGDYEINEEEDMAHCLMLLARSGHHSPDQERLQQPTEEEEAEEEEKKVLLKDGNDHERVIRSFSSKRFLEITGQYVFQCKTCDKVFPSFQALGGHRASHTKPKTMAPTTQYDNRRVMASTSSSDDSEEAMSLQLKSTGNSSSFIRTCNNGRNSNIINNNNTKQAAKVHECSICGAEFSSGQALGGHMRRHRPLTMNSSAAATNLALTPESDQPSSWPRSNNKVLSLQLDLNLPVPEYGDIKEEAGFSINQAGGQELREGSGSLVFSFPAFGCLYF</sequence>
<name>A0AAN7LP22_TRANT</name>
<feature type="domain" description="C2H2-type" evidence="11">
    <location>
        <begin position="147"/>
        <end position="174"/>
    </location>
</feature>
<evidence type="ECO:0000256" key="10">
    <source>
        <dbReference type="SAM" id="MobiDB-lite"/>
    </source>
</evidence>
<dbReference type="SMART" id="SM00355">
    <property type="entry name" value="ZnF_C2H2"/>
    <property type="match status" value="2"/>
</dbReference>
<keyword evidence="3" id="KW-0677">Repeat</keyword>
<keyword evidence="2" id="KW-0479">Metal-binding</keyword>
<evidence type="ECO:0000256" key="7">
    <source>
        <dbReference type="ARBA" id="ARBA00023163"/>
    </source>
</evidence>
<evidence type="ECO:0000256" key="6">
    <source>
        <dbReference type="ARBA" id="ARBA00023015"/>
    </source>
</evidence>
<keyword evidence="8" id="KW-0539">Nucleus</keyword>
<evidence type="ECO:0000259" key="11">
    <source>
        <dbReference type="PROSITE" id="PS50157"/>
    </source>
</evidence>
<feature type="region of interest" description="Disordered" evidence="10">
    <location>
        <begin position="94"/>
        <end position="118"/>
    </location>
</feature>